<feature type="transmembrane region" description="Helical" evidence="6">
    <location>
        <begin position="228"/>
        <end position="247"/>
    </location>
</feature>
<keyword evidence="3 6" id="KW-0812">Transmembrane</keyword>
<dbReference type="PROSITE" id="PS50850">
    <property type="entry name" value="MFS"/>
    <property type="match status" value="1"/>
</dbReference>
<protein>
    <submittedName>
        <fullName evidence="8">MFS transporter</fullName>
    </submittedName>
</protein>
<feature type="transmembrane region" description="Helical" evidence="6">
    <location>
        <begin position="321"/>
        <end position="343"/>
    </location>
</feature>
<comment type="caution">
    <text evidence="8">The sequence shown here is derived from an EMBL/GenBank/DDBJ whole genome shotgun (WGS) entry which is preliminary data.</text>
</comment>
<feature type="transmembrane region" description="Helical" evidence="6">
    <location>
        <begin position="28"/>
        <end position="46"/>
    </location>
</feature>
<feature type="transmembrane region" description="Helical" evidence="6">
    <location>
        <begin position="295"/>
        <end position="315"/>
    </location>
</feature>
<feature type="transmembrane region" description="Helical" evidence="6">
    <location>
        <begin position="355"/>
        <end position="378"/>
    </location>
</feature>
<feature type="transmembrane region" description="Helical" evidence="6">
    <location>
        <begin position="384"/>
        <end position="403"/>
    </location>
</feature>
<organism evidence="8 9">
    <name type="scientific">Candidatus Nesterenkonia stercoripullorum</name>
    <dbReference type="NCBI Taxonomy" id="2838701"/>
    <lineage>
        <taxon>Bacteria</taxon>
        <taxon>Bacillati</taxon>
        <taxon>Actinomycetota</taxon>
        <taxon>Actinomycetes</taxon>
        <taxon>Micrococcales</taxon>
        <taxon>Micrococcaceae</taxon>
        <taxon>Nesterenkonia</taxon>
    </lineage>
</organism>
<feature type="transmembrane region" description="Helical" evidence="6">
    <location>
        <begin position="267"/>
        <end position="288"/>
    </location>
</feature>
<evidence type="ECO:0000313" key="9">
    <source>
        <dbReference type="Proteomes" id="UP000824151"/>
    </source>
</evidence>
<dbReference type="PANTHER" id="PTHR23511">
    <property type="entry name" value="SYNAPTIC VESICLE GLYCOPROTEIN 2"/>
    <property type="match status" value="1"/>
</dbReference>
<keyword evidence="5 6" id="KW-0472">Membrane</keyword>
<dbReference type="SUPFAM" id="SSF103473">
    <property type="entry name" value="MFS general substrate transporter"/>
    <property type="match status" value="1"/>
</dbReference>
<reference evidence="8" key="2">
    <citation type="submission" date="2021-04" db="EMBL/GenBank/DDBJ databases">
        <authorList>
            <person name="Gilroy R."/>
        </authorList>
    </citation>
    <scope>NUCLEOTIDE SEQUENCE</scope>
    <source>
        <strain evidence="8">ChiHejej3B27-3195</strain>
    </source>
</reference>
<proteinExistence type="predicted"/>
<comment type="subcellular location">
    <subcellularLocation>
        <location evidence="1">Cell membrane</location>
        <topology evidence="1">Multi-pass membrane protein</topology>
    </subcellularLocation>
</comment>
<dbReference type="GO" id="GO:0022857">
    <property type="term" value="F:transmembrane transporter activity"/>
    <property type="evidence" value="ECO:0007669"/>
    <property type="project" value="InterPro"/>
</dbReference>
<dbReference type="PANTHER" id="PTHR23511:SF34">
    <property type="entry name" value="SYNAPTIC VESICLE GLYCOPROTEIN 2"/>
    <property type="match status" value="1"/>
</dbReference>
<evidence type="ECO:0000313" key="8">
    <source>
        <dbReference type="EMBL" id="HIW99487.1"/>
    </source>
</evidence>
<gene>
    <name evidence="8" type="ORF">H9871_05030</name>
</gene>
<evidence type="ECO:0000256" key="3">
    <source>
        <dbReference type="ARBA" id="ARBA00022692"/>
    </source>
</evidence>
<keyword evidence="2" id="KW-0813">Transport</keyword>
<feature type="transmembrane region" description="Helical" evidence="6">
    <location>
        <begin position="81"/>
        <end position="104"/>
    </location>
</feature>
<evidence type="ECO:0000256" key="1">
    <source>
        <dbReference type="ARBA" id="ARBA00004651"/>
    </source>
</evidence>
<keyword evidence="4 6" id="KW-1133">Transmembrane helix</keyword>
<dbReference type="InterPro" id="IPR011701">
    <property type="entry name" value="MFS"/>
</dbReference>
<dbReference type="GO" id="GO:0005886">
    <property type="term" value="C:plasma membrane"/>
    <property type="evidence" value="ECO:0007669"/>
    <property type="project" value="UniProtKB-SubCell"/>
</dbReference>
<evidence type="ECO:0000259" key="7">
    <source>
        <dbReference type="PROSITE" id="PS50850"/>
    </source>
</evidence>
<evidence type="ECO:0000256" key="2">
    <source>
        <dbReference type="ARBA" id="ARBA00022448"/>
    </source>
</evidence>
<evidence type="ECO:0000256" key="4">
    <source>
        <dbReference type="ARBA" id="ARBA00022989"/>
    </source>
</evidence>
<feature type="domain" description="Major facilitator superfamily (MFS) profile" evidence="7">
    <location>
        <begin position="1"/>
        <end position="410"/>
    </location>
</feature>
<dbReference type="AlphaFoldDB" id="A0A9D1URY1"/>
<reference evidence="8" key="1">
    <citation type="journal article" date="2021" name="PeerJ">
        <title>Extensive microbial diversity within the chicken gut microbiome revealed by metagenomics and culture.</title>
        <authorList>
            <person name="Gilroy R."/>
            <person name="Ravi A."/>
            <person name="Getino M."/>
            <person name="Pursley I."/>
            <person name="Horton D.L."/>
            <person name="Alikhan N.F."/>
            <person name="Baker D."/>
            <person name="Gharbi K."/>
            <person name="Hall N."/>
            <person name="Watson M."/>
            <person name="Adriaenssens E.M."/>
            <person name="Foster-Nyarko E."/>
            <person name="Jarju S."/>
            <person name="Secka A."/>
            <person name="Antonio M."/>
            <person name="Oren A."/>
            <person name="Chaudhuri R.R."/>
            <person name="La Ragione R."/>
            <person name="Hildebrand F."/>
            <person name="Pallen M.J."/>
        </authorList>
    </citation>
    <scope>NUCLEOTIDE SEQUENCE</scope>
    <source>
        <strain evidence="8">ChiHejej3B27-3195</strain>
    </source>
</reference>
<dbReference type="Proteomes" id="UP000824151">
    <property type="component" value="Unassembled WGS sequence"/>
</dbReference>
<dbReference type="Pfam" id="PF07690">
    <property type="entry name" value="MFS_1"/>
    <property type="match status" value="1"/>
</dbReference>
<dbReference type="Gene3D" id="1.20.1250.20">
    <property type="entry name" value="MFS general substrate transporter like domains"/>
    <property type="match status" value="1"/>
</dbReference>
<dbReference type="EMBL" id="DXGD01000182">
    <property type="protein sequence ID" value="HIW99487.1"/>
    <property type="molecule type" value="Genomic_DNA"/>
</dbReference>
<dbReference type="InterPro" id="IPR005829">
    <property type="entry name" value="Sugar_transporter_CS"/>
</dbReference>
<name>A0A9D1URY1_9MICC</name>
<feature type="transmembrane region" description="Helical" evidence="6">
    <location>
        <begin position="58"/>
        <end position="75"/>
    </location>
</feature>
<dbReference type="InterPro" id="IPR036259">
    <property type="entry name" value="MFS_trans_sf"/>
</dbReference>
<sequence length="415" mass="44820">MFDAWDVSLNGILIPLLSAEWDLAPADAAWIGTANLIGMAVGAVVWGTIADRIGRKRAFAWTLLIFSIFTLAGIFTNDLSWFVFFRFLAGVGLGGCVPVDYALVGEFTPARHRGRVLTAMDGWWPIGAALAGFVSAWLIGTWNDWRLPLAAMILPALLVFAVRLFVPESPMYLIRQGRMAEARQVIDGLVERTGAPRREYILESSLPPAPLTLRSLGEQLRDVWAHSWRITTVAWAMFLAVMTVYYIALQWMPHFLIEAGFEQSRAFITSAGMAGVGLLGVVVSTVLVEATGRRYLLAISAPVATALLVGLALVLDTPSAVLPMVLAFGMVIQVAIPVLYTYVSELYPTELRGSGFGWASTVSRIGAGLGPLLFVAWLEPALGLAGAFAVCLVGVVIAVAVMLKLAPDTTRVQLD</sequence>
<dbReference type="InterPro" id="IPR020846">
    <property type="entry name" value="MFS_dom"/>
</dbReference>
<evidence type="ECO:0000256" key="6">
    <source>
        <dbReference type="SAM" id="Phobius"/>
    </source>
</evidence>
<accession>A0A9D1URY1</accession>
<dbReference type="PROSITE" id="PS00217">
    <property type="entry name" value="SUGAR_TRANSPORT_2"/>
    <property type="match status" value="1"/>
</dbReference>
<feature type="transmembrane region" description="Helical" evidence="6">
    <location>
        <begin position="116"/>
        <end position="139"/>
    </location>
</feature>
<evidence type="ECO:0000256" key="5">
    <source>
        <dbReference type="ARBA" id="ARBA00023136"/>
    </source>
</evidence>
<feature type="transmembrane region" description="Helical" evidence="6">
    <location>
        <begin position="145"/>
        <end position="166"/>
    </location>
</feature>